<name>A0A412G6X5_9FIRM</name>
<comment type="caution">
    <text evidence="7">The sequence shown here is derived from an EMBL/GenBank/DDBJ whole genome shotgun (WGS) entry which is preliminary data.</text>
</comment>
<protein>
    <submittedName>
        <fullName evidence="7">Glycoside hydrolase family 1 protein</fullName>
    </submittedName>
</protein>
<keyword evidence="8" id="KW-1185">Reference proteome</keyword>
<dbReference type="GeneID" id="83014147"/>
<proteinExistence type="inferred from homology"/>
<dbReference type="GO" id="GO:0005829">
    <property type="term" value="C:cytosol"/>
    <property type="evidence" value="ECO:0007669"/>
    <property type="project" value="TreeGrafter"/>
</dbReference>
<dbReference type="FunFam" id="3.20.20.80:FF:000004">
    <property type="entry name" value="Beta-glucosidase 6-phospho-beta-glucosidase"/>
    <property type="match status" value="1"/>
</dbReference>
<dbReference type="Proteomes" id="UP000284178">
    <property type="component" value="Unassembled WGS sequence"/>
</dbReference>
<organism evidence="7 8">
    <name type="scientific">Holdemania filiformis</name>
    <dbReference type="NCBI Taxonomy" id="61171"/>
    <lineage>
        <taxon>Bacteria</taxon>
        <taxon>Bacillati</taxon>
        <taxon>Bacillota</taxon>
        <taxon>Erysipelotrichia</taxon>
        <taxon>Erysipelotrichales</taxon>
        <taxon>Erysipelotrichaceae</taxon>
        <taxon>Holdemania</taxon>
    </lineage>
</organism>
<dbReference type="InterPro" id="IPR001360">
    <property type="entry name" value="Glyco_hydro_1"/>
</dbReference>
<dbReference type="InterPro" id="IPR017853">
    <property type="entry name" value="GH"/>
</dbReference>
<evidence type="ECO:0000256" key="1">
    <source>
        <dbReference type="ARBA" id="ARBA00010838"/>
    </source>
</evidence>
<sequence>MGQAFPENFLWGGAVAANQIEGAYLEDGKQLNVTDVVVGILNEPDLKWNPKRQKWEPALKADKVYLSHEAIDFYHRFNEDLALMEGMGFQAFRTSISWARIFPNGDETEPNEAGLRYYDELFAQMRRRGMEPVITLSHYEMPLHLLTEYGGWLNPKMIDFWMKYVDVVFRRYHNAVNYWMTFNEVNNLFRIPFVAGGVLDIHPAHPEHVNQDLTERQLYQAAHHLFVANAKTVQLGHQIDPQAKIGCMLSLSSLATYPYTCDPQDILGVMEHQHKQMLFLDVMVRGEYPGYVQRSWRENGSRPDMTQDELELIRSFPVDYIAFSYYRSTVYHAGAEIRTDTGGSAGLDNPYLKQTSPAPWRWPVDPQGLRYVCNFLTDHYHKPLFIVENGIGLDEQPDETGAIHDDFRVEYIREHLIQLREAIADGCDVMGYLYWGPIDIVSAGTGEMRKRYGFVHVDRQNDGSGTLKRTRKDSYEWFRKVIATQGEDLSDK</sequence>
<dbReference type="AlphaFoldDB" id="A0A412G6X5"/>
<evidence type="ECO:0000256" key="2">
    <source>
        <dbReference type="ARBA" id="ARBA00022801"/>
    </source>
</evidence>
<evidence type="ECO:0000256" key="3">
    <source>
        <dbReference type="ARBA" id="ARBA00023295"/>
    </source>
</evidence>
<dbReference type="RefSeq" id="WP_117892918.1">
    <property type="nucleotide sequence ID" value="NZ_CABJCV010000001.1"/>
</dbReference>
<dbReference type="InterPro" id="IPR018120">
    <property type="entry name" value="Glyco_hydro_1_AS"/>
</dbReference>
<gene>
    <name evidence="7" type="ORF">DWY25_01830</name>
</gene>
<accession>A0A412G6X5</accession>
<evidence type="ECO:0000313" key="7">
    <source>
        <dbReference type="EMBL" id="RGR77057.1"/>
    </source>
</evidence>
<comment type="similarity">
    <text evidence="1 5">Belongs to the glycosyl hydrolase 1 family.</text>
</comment>
<evidence type="ECO:0000256" key="4">
    <source>
        <dbReference type="PROSITE-ProRule" id="PRU10055"/>
    </source>
</evidence>
<keyword evidence="2 6" id="KW-0378">Hydrolase</keyword>
<feature type="active site" description="Nucleophile" evidence="4">
    <location>
        <position position="388"/>
    </location>
</feature>
<dbReference type="PANTHER" id="PTHR10353:SF122">
    <property type="entry name" value="6-PHOSPHO-BETA-GLUCOSIDASE ASCB-RELATED"/>
    <property type="match status" value="1"/>
</dbReference>
<dbReference type="Pfam" id="PF00232">
    <property type="entry name" value="Glyco_hydro_1"/>
    <property type="match status" value="1"/>
</dbReference>
<dbReference type="Gene3D" id="3.20.20.80">
    <property type="entry name" value="Glycosidases"/>
    <property type="match status" value="1"/>
</dbReference>
<dbReference type="PRINTS" id="PR00131">
    <property type="entry name" value="GLHYDRLASE1"/>
</dbReference>
<dbReference type="GO" id="GO:0008422">
    <property type="term" value="F:beta-glucosidase activity"/>
    <property type="evidence" value="ECO:0007669"/>
    <property type="project" value="TreeGrafter"/>
</dbReference>
<dbReference type="PROSITE" id="PS00653">
    <property type="entry name" value="GLYCOSYL_HYDROL_F1_2"/>
    <property type="match status" value="1"/>
</dbReference>
<dbReference type="GO" id="GO:0016052">
    <property type="term" value="P:carbohydrate catabolic process"/>
    <property type="evidence" value="ECO:0007669"/>
    <property type="project" value="TreeGrafter"/>
</dbReference>
<dbReference type="InterPro" id="IPR033132">
    <property type="entry name" value="GH_1_N_CS"/>
</dbReference>
<evidence type="ECO:0000313" key="8">
    <source>
        <dbReference type="Proteomes" id="UP000284178"/>
    </source>
</evidence>
<evidence type="ECO:0000256" key="6">
    <source>
        <dbReference type="RuleBase" id="RU004468"/>
    </source>
</evidence>
<evidence type="ECO:0000256" key="5">
    <source>
        <dbReference type="RuleBase" id="RU003690"/>
    </source>
</evidence>
<dbReference type="SUPFAM" id="SSF51445">
    <property type="entry name" value="(Trans)glycosidases"/>
    <property type="match status" value="1"/>
</dbReference>
<dbReference type="EMBL" id="QRUP01000001">
    <property type="protein sequence ID" value="RGR77057.1"/>
    <property type="molecule type" value="Genomic_DNA"/>
</dbReference>
<keyword evidence="3 6" id="KW-0326">Glycosidase</keyword>
<dbReference type="PROSITE" id="PS00572">
    <property type="entry name" value="GLYCOSYL_HYDROL_F1_1"/>
    <property type="match status" value="1"/>
</dbReference>
<dbReference type="PANTHER" id="PTHR10353">
    <property type="entry name" value="GLYCOSYL HYDROLASE"/>
    <property type="match status" value="1"/>
</dbReference>
<reference evidence="7 8" key="1">
    <citation type="submission" date="2018-08" db="EMBL/GenBank/DDBJ databases">
        <title>A genome reference for cultivated species of the human gut microbiota.</title>
        <authorList>
            <person name="Zou Y."/>
            <person name="Xue W."/>
            <person name="Luo G."/>
        </authorList>
    </citation>
    <scope>NUCLEOTIDE SEQUENCE [LARGE SCALE GENOMIC DNA]</scope>
    <source>
        <strain evidence="7 8">AF24-29</strain>
    </source>
</reference>